<proteinExistence type="predicted"/>
<name>V8P9Y5_OPHHA</name>
<organism evidence="2 3">
    <name type="scientific">Ophiophagus hannah</name>
    <name type="common">King cobra</name>
    <name type="synonym">Naja hannah</name>
    <dbReference type="NCBI Taxonomy" id="8665"/>
    <lineage>
        <taxon>Eukaryota</taxon>
        <taxon>Metazoa</taxon>
        <taxon>Chordata</taxon>
        <taxon>Craniata</taxon>
        <taxon>Vertebrata</taxon>
        <taxon>Euteleostomi</taxon>
        <taxon>Lepidosauria</taxon>
        <taxon>Squamata</taxon>
        <taxon>Bifurcata</taxon>
        <taxon>Unidentata</taxon>
        <taxon>Episquamata</taxon>
        <taxon>Toxicofera</taxon>
        <taxon>Serpentes</taxon>
        <taxon>Colubroidea</taxon>
        <taxon>Elapidae</taxon>
        <taxon>Elapinae</taxon>
        <taxon>Ophiophagus</taxon>
    </lineage>
</organism>
<evidence type="ECO:0000256" key="1">
    <source>
        <dbReference type="SAM" id="MobiDB-lite"/>
    </source>
</evidence>
<dbReference type="Proteomes" id="UP000018936">
    <property type="component" value="Unassembled WGS sequence"/>
</dbReference>
<dbReference type="EMBL" id="AZIM01000481">
    <property type="protein sequence ID" value="ETE70791.1"/>
    <property type="molecule type" value="Genomic_DNA"/>
</dbReference>
<evidence type="ECO:0000313" key="2">
    <source>
        <dbReference type="EMBL" id="ETE70791.1"/>
    </source>
</evidence>
<accession>V8P9Y5</accession>
<sequence length="452" mass="49207">MEGLSVVACQWLAKMAAELDSEEVGEEHGPVLEAEEGLDKGYALEAEMGPGQSGSHQLPSESNRSEAGEQLEPVPSLRMRRAAKSKEQLGTKGQRGSKATGGWKQFIRCNGVKIYLCISETVPSPPSPSLSDCLWVQSACDASGPRATTRCSSRRPYTISVKRLYNLFLKPSSVGAPTTGGMLIGGPPLLSDNTDNTAIMSPLALRSRSRESVRGGGGAHHEPQEEGSPLSEFGTPPQLPQPQSWPKFCPAKEEEEVDWGDDLSHQSVGGGSQLLPTNFLFFFFFIFPTSTLPWLPCFVSLEHISGFLFYFSSLHLFRTIRMDQSAAREFQAVFTMDKKCAREEGAQKAVLGETQEWGVTLPCFSAASTAPLFPTILGGGGLFPISPLYPVSTLGSLGKRSRLTFSSITPHSENSKVQANCSFCWRFEPTRKTEIALHFSDASDNRKSTLEL</sequence>
<protein>
    <submittedName>
        <fullName evidence="2">Uncharacterized protein</fullName>
    </submittedName>
</protein>
<keyword evidence="3" id="KW-1185">Reference proteome</keyword>
<feature type="region of interest" description="Disordered" evidence="1">
    <location>
        <begin position="206"/>
        <end position="247"/>
    </location>
</feature>
<reference evidence="2 3" key="1">
    <citation type="journal article" date="2013" name="Proc. Natl. Acad. Sci. U.S.A.">
        <title>The king cobra genome reveals dynamic gene evolution and adaptation in the snake venom system.</title>
        <authorList>
            <person name="Vonk F.J."/>
            <person name="Casewell N.R."/>
            <person name="Henkel C.V."/>
            <person name="Heimberg A.M."/>
            <person name="Jansen H.J."/>
            <person name="McCleary R.J."/>
            <person name="Kerkkamp H.M."/>
            <person name="Vos R.A."/>
            <person name="Guerreiro I."/>
            <person name="Calvete J.J."/>
            <person name="Wuster W."/>
            <person name="Woods A.E."/>
            <person name="Logan J.M."/>
            <person name="Harrison R.A."/>
            <person name="Castoe T.A."/>
            <person name="de Koning A.P."/>
            <person name="Pollock D.D."/>
            <person name="Yandell M."/>
            <person name="Calderon D."/>
            <person name="Renjifo C."/>
            <person name="Currier R.B."/>
            <person name="Salgado D."/>
            <person name="Pla D."/>
            <person name="Sanz L."/>
            <person name="Hyder A.S."/>
            <person name="Ribeiro J.M."/>
            <person name="Arntzen J.W."/>
            <person name="van den Thillart G.E."/>
            <person name="Boetzer M."/>
            <person name="Pirovano W."/>
            <person name="Dirks R.P."/>
            <person name="Spaink H.P."/>
            <person name="Duboule D."/>
            <person name="McGlinn E."/>
            <person name="Kini R.M."/>
            <person name="Richardson M.K."/>
        </authorList>
    </citation>
    <scope>NUCLEOTIDE SEQUENCE</scope>
    <source>
        <tissue evidence="2">Blood</tissue>
    </source>
</reference>
<comment type="caution">
    <text evidence="2">The sequence shown here is derived from an EMBL/GenBank/DDBJ whole genome shotgun (WGS) entry which is preliminary data.</text>
</comment>
<feature type="compositionally biased region" description="Polar residues" evidence="1">
    <location>
        <begin position="53"/>
        <end position="62"/>
    </location>
</feature>
<evidence type="ECO:0000313" key="3">
    <source>
        <dbReference type="Proteomes" id="UP000018936"/>
    </source>
</evidence>
<feature type="compositionally biased region" description="Basic and acidic residues" evidence="1">
    <location>
        <begin position="208"/>
        <end position="224"/>
    </location>
</feature>
<feature type="region of interest" description="Disordered" evidence="1">
    <location>
        <begin position="20"/>
        <end position="98"/>
    </location>
</feature>
<gene>
    <name evidence="2" type="ORF">L345_03410</name>
</gene>
<dbReference type="AlphaFoldDB" id="V8P9Y5"/>
<feature type="non-terminal residue" evidence="2">
    <location>
        <position position="1"/>
    </location>
</feature>